<accession>A0A8E2AZU4</accession>
<dbReference type="SUPFAM" id="SSF48097">
    <property type="entry name" value="Regulator of G-protein signaling, RGS"/>
    <property type="match status" value="1"/>
</dbReference>
<gene>
    <name evidence="3" type="ORF">OBBRIDRAFT_83105</name>
</gene>
<feature type="region of interest" description="Disordered" evidence="1">
    <location>
        <begin position="262"/>
        <end position="298"/>
    </location>
</feature>
<dbReference type="InterPro" id="IPR036390">
    <property type="entry name" value="WH_DNA-bd_sf"/>
</dbReference>
<dbReference type="Pfam" id="PF00615">
    <property type="entry name" value="RGS"/>
    <property type="match status" value="1"/>
</dbReference>
<evidence type="ECO:0000313" key="4">
    <source>
        <dbReference type="Proteomes" id="UP000250043"/>
    </source>
</evidence>
<evidence type="ECO:0000259" key="2">
    <source>
        <dbReference type="PROSITE" id="PS50132"/>
    </source>
</evidence>
<protein>
    <submittedName>
        <fullName evidence="3">Regulator of G protein signaling superfamily</fullName>
    </submittedName>
</protein>
<feature type="domain" description="RGS" evidence="2">
    <location>
        <begin position="369"/>
        <end position="515"/>
    </location>
</feature>
<feature type="compositionally biased region" description="Basic and acidic residues" evidence="1">
    <location>
        <begin position="271"/>
        <end position="285"/>
    </location>
</feature>
<dbReference type="InterPro" id="IPR058855">
    <property type="entry name" value="RGS1/SST2-like_Fungal-DR"/>
</dbReference>
<dbReference type="OrthoDB" id="196547at2759"/>
<dbReference type="InterPro" id="IPR016137">
    <property type="entry name" value="RGS"/>
</dbReference>
<dbReference type="SUPFAM" id="SSF46785">
    <property type="entry name" value="Winged helix' DNA-binding domain"/>
    <property type="match status" value="1"/>
</dbReference>
<evidence type="ECO:0000256" key="1">
    <source>
        <dbReference type="SAM" id="MobiDB-lite"/>
    </source>
</evidence>
<proteinExistence type="predicted"/>
<name>A0A8E2AZU4_9APHY</name>
<evidence type="ECO:0000313" key="3">
    <source>
        <dbReference type="EMBL" id="OCH88530.1"/>
    </source>
</evidence>
<dbReference type="PANTHER" id="PTHR10845">
    <property type="entry name" value="REGULATOR OF G PROTEIN SIGNALING"/>
    <property type="match status" value="1"/>
</dbReference>
<dbReference type="PANTHER" id="PTHR10845:SF192">
    <property type="entry name" value="DOUBLE HIT, ISOFORM B"/>
    <property type="match status" value="1"/>
</dbReference>
<dbReference type="SMART" id="SM00315">
    <property type="entry name" value="RGS"/>
    <property type="match status" value="1"/>
</dbReference>
<dbReference type="PROSITE" id="PS50132">
    <property type="entry name" value="RGS"/>
    <property type="match status" value="1"/>
</dbReference>
<reference evidence="3 4" key="1">
    <citation type="submission" date="2016-07" db="EMBL/GenBank/DDBJ databases">
        <title>Draft genome of the white-rot fungus Obba rivulosa 3A-2.</title>
        <authorList>
            <consortium name="DOE Joint Genome Institute"/>
            <person name="Miettinen O."/>
            <person name="Riley R."/>
            <person name="Acob R."/>
            <person name="Barry K."/>
            <person name="Cullen D."/>
            <person name="De Vries R."/>
            <person name="Hainaut M."/>
            <person name="Hatakka A."/>
            <person name="Henrissat B."/>
            <person name="Hilden K."/>
            <person name="Kuo R."/>
            <person name="Labutti K."/>
            <person name="Lipzen A."/>
            <person name="Makela M.R."/>
            <person name="Sandor L."/>
            <person name="Spatafora J.W."/>
            <person name="Grigoriev I.V."/>
            <person name="Hibbett D.S."/>
        </authorList>
    </citation>
    <scope>NUCLEOTIDE SEQUENCE [LARGE SCALE GENOMIC DNA]</scope>
    <source>
        <strain evidence="3 4">3A-2</strain>
    </source>
</reference>
<dbReference type="Gene3D" id="1.10.167.10">
    <property type="entry name" value="Regulator of G-protein Signalling 4, domain 2"/>
    <property type="match status" value="1"/>
</dbReference>
<dbReference type="AlphaFoldDB" id="A0A8E2AZU4"/>
<dbReference type="Pfam" id="PF25889">
    <property type="entry name" value="WHD_Fungal_DR"/>
    <property type="match status" value="1"/>
</dbReference>
<sequence>MASDEIEMERISVTSAKSQNDLLRFASLMGALKWSSKRSLLGGSSYICLNGGDAVQYLTSSSVSDMSELSNPTTTSMRMTNEEAKEWCRGLISAHLIQDVSSASRKSFAKSRNYTLTPKGLHVLEQLVDIDSIADDGLRSLFFSQPIPQKMLHLQRQPDDGSIVFSEPMITTFFRYFVGPKPNRVEQQPNSKRVVWAKGVPLSTIRQTSSDGMYASTNKDCFYAQTALNWLCDSTMVLGTAEAAEVAAHFARRGFIARVPRPSRRPNVNPKWERMERNRDREERRRRTKATVNVRAPGGSPAMGESGGFCTYQDTVYKITEKGHNVALWNPEIARDNVFNVDALLFSTHQLVGQFRADSIRESNTDSERLTYILQDSNLRSIFLKFTRGQDFEDSVSFYLDVQKLKPVHVSTSEETSPPPKEAIYHIYEEYLAPLCSRQLNLDEDLRTELSAYLNDIMSAKITESHDDGVGENQPVALDQMQNSLMVRLYDRIQRSIFRTLAMEVVPKFIKTPYFLALDNESCETLDITPSDADNLVQFSSQEQEDRGRVYISISKKAFQKRAIALR</sequence>
<dbReference type="InterPro" id="IPR044926">
    <property type="entry name" value="RGS_subdomain_2"/>
</dbReference>
<organism evidence="3 4">
    <name type="scientific">Obba rivulosa</name>
    <dbReference type="NCBI Taxonomy" id="1052685"/>
    <lineage>
        <taxon>Eukaryota</taxon>
        <taxon>Fungi</taxon>
        <taxon>Dikarya</taxon>
        <taxon>Basidiomycota</taxon>
        <taxon>Agaricomycotina</taxon>
        <taxon>Agaricomycetes</taxon>
        <taxon>Polyporales</taxon>
        <taxon>Gelatoporiaceae</taxon>
        <taxon>Obba</taxon>
    </lineage>
</organism>
<dbReference type="InterPro" id="IPR036305">
    <property type="entry name" value="RGS_sf"/>
</dbReference>
<keyword evidence="4" id="KW-1185">Reference proteome</keyword>
<dbReference type="Proteomes" id="UP000250043">
    <property type="component" value="Unassembled WGS sequence"/>
</dbReference>
<dbReference type="EMBL" id="KV722450">
    <property type="protein sequence ID" value="OCH88530.1"/>
    <property type="molecule type" value="Genomic_DNA"/>
</dbReference>